<gene>
    <name evidence="1" type="ORF">ABID43_000186</name>
</gene>
<evidence type="ECO:0000313" key="1">
    <source>
        <dbReference type="EMBL" id="MET3690667.1"/>
    </source>
</evidence>
<dbReference type="EMBL" id="JBEPMM010000001">
    <property type="protein sequence ID" value="MET3690667.1"/>
    <property type="molecule type" value="Genomic_DNA"/>
</dbReference>
<comment type="caution">
    <text evidence="1">The sequence shown here is derived from an EMBL/GenBank/DDBJ whole genome shotgun (WGS) entry which is preliminary data.</text>
</comment>
<dbReference type="Proteomes" id="UP001549145">
    <property type="component" value="Unassembled WGS sequence"/>
</dbReference>
<evidence type="ECO:0000313" key="2">
    <source>
        <dbReference type="Proteomes" id="UP001549145"/>
    </source>
</evidence>
<name>A0ABV2L011_9HYPH</name>
<keyword evidence="2" id="KW-1185">Reference proteome</keyword>
<accession>A0ABV2L011</accession>
<reference evidence="1 2" key="1">
    <citation type="submission" date="2024-06" db="EMBL/GenBank/DDBJ databases">
        <title>Genomic Encyclopedia of Type Strains, Phase IV (KMG-IV): sequencing the most valuable type-strain genomes for metagenomic binning, comparative biology and taxonomic classification.</title>
        <authorList>
            <person name="Goeker M."/>
        </authorList>
    </citation>
    <scope>NUCLEOTIDE SEQUENCE [LARGE SCALE GENOMIC DNA]</scope>
    <source>
        <strain evidence="1 2">DSM 21331</strain>
    </source>
</reference>
<sequence>MRGARRPGGEWAPDASYQIHLIPSGDPCGIAFGMADLGFAQAPRRLADTSSALIKRMTYHWQKLRAPGVQAPKPEATMLVITRQT</sequence>
<organism evidence="1 2">
    <name type="scientific">Methylobacterium goesingense</name>
    <dbReference type="NCBI Taxonomy" id="243690"/>
    <lineage>
        <taxon>Bacteria</taxon>
        <taxon>Pseudomonadati</taxon>
        <taxon>Pseudomonadota</taxon>
        <taxon>Alphaproteobacteria</taxon>
        <taxon>Hyphomicrobiales</taxon>
        <taxon>Methylobacteriaceae</taxon>
        <taxon>Methylobacterium</taxon>
    </lineage>
</organism>
<proteinExistence type="predicted"/>
<protein>
    <submittedName>
        <fullName evidence="1">Uncharacterized protein</fullName>
    </submittedName>
</protein>